<name>A0A7I8L625_SPIIN</name>
<reference evidence="2" key="1">
    <citation type="submission" date="2020-02" db="EMBL/GenBank/DDBJ databases">
        <authorList>
            <person name="Scholz U."/>
            <person name="Mascher M."/>
            <person name="Fiebig A."/>
        </authorList>
    </citation>
    <scope>NUCLEOTIDE SEQUENCE</scope>
</reference>
<feature type="transmembrane region" description="Helical" evidence="1">
    <location>
        <begin position="82"/>
        <end position="101"/>
    </location>
</feature>
<proteinExistence type="predicted"/>
<keyword evidence="3" id="KW-1185">Reference proteome</keyword>
<sequence>MSTASKALLGQRRRSFIIKSAQQEEALHRIWYALRSRLATDDVEGEWRTRALSVPKPSRSSPCSQLTPQLCFRPACGPGWPTSPPIFAIFLFLFLFLVLHLSQK</sequence>
<dbReference type="Proteomes" id="UP000663760">
    <property type="component" value="Chromosome 11"/>
</dbReference>
<protein>
    <submittedName>
        <fullName evidence="2">Uncharacterized protein</fullName>
    </submittedName>
</protein>
<dbReference type="EMBL" id="LR746274">
    <property type="protein sequence ID" value="CAA7405469.1"/>
    <property type="molecule type" value="Genomic_DNA"/>
</dbReference>
<keyword evidence="1" id="KW-0812">Transmembrane</keyword>
<keyword evidence="1" id="KW-1133">Transmembrane helix</keyword>
<evidence type="ECO:0000313" key="3">
    <source>
        <dbReference type="Proteomes" id="UP000663760"/>
    </source>
</evidence>
<organism evidence="2 3">
    <name type="scientific">Spirodela intermedia</name>
    <name type="common">Intermediate duckweed</name>
    <dbReference type="NCBI Taxonomy" id="51605"/>
    <lineage>
        <taxon>Eukaryota</taxon>
        <taxon>Viridiplantae</taxon>
        <taxon>Streptophyta</taxon>
        <taxon>Embryophyta</taxon>
        <taxon>Tracheophyta</taxon>
        <taxon>Spermatophyta</taxon>
        <taxon>Magnoliopsida</taxon>
        <taxon>Liliopsida</taxon>
        <taxon>Araceae</taxon>
        <taxon>Lemnoideae</taxon>
        <taxon>Spirodela</taxon>
    </lineage>
</organism>
<keyword evidence="1" id="KW-0472">Membrane</keyword>
<gene>
    <name evidence="2" type="ORF">SI8410_11016147</name>
</gene>
<accession>A0A7I8L625</accession>
<evidence type="ECO:0000313" key="2">
    <source>
        <dbReference type="EMBL" id="CAA7405469.1"/>
    </source>
</evidence>
<evidence type="ECO:0000256" key="1">
    <source>
        <dbReference type="SAM" id="Phobius"/>
    </source>
</evidence>
<dbReference type="AlphaFoldDB" id="A0A7I8L625"/>